<dbReference type="InterPro" id="IPR014038">
    <property type="entry name" value="EF1B_bsu/dsu_GNE"/>
</dbReference>
<sequence length="242" mass="27371">MGNITEQIKAVWYSVKMGFGNLKSDAGLESLNSYLQDWSYIEGFVPSQADVAVFQCLAGSPPAKFNHALRWYNHISSYSDPGTESVLFLGFKSPLRSTVQKGELQMDRQLRRTKSDENYCTLFDDDEEDEKMREEMKKEQEAKKKKKNKPPPIAKSNIILDVKPWDDETGEYGEVEKLVRSVEADGLLWGASKLVPLAYGIKKLQISCVVEDDKVGTDFLEEKISAFEDHVQSVDIAAFNKV</sequence>
<dbReference type="InterPro" id="IPR036282">
    <property type="entry name" value="Glutathione-S-Trfase_C_sf"/>
</dbReference>
<keyword evidence="2 4" id="KW-0251">Elongation factor</keyword>
<evidence type="ECO:0000313" key="7">
    <source>
        <dbReference type="EMBL" id="CAI8037338.1"/>
    </source>
</evidence>
<organism evidence="7 8">
    <name type="scientific">Geodia barretti</name>
    <name type="common">Barrett's horny sponge</name>
    <dbReference type="NCBI Taxonomy" id="519541"/>
    <lineage>
        <taxon>Eukaryota</taxon>
        <taxon>Metazoa</taxon>
        <taxon>Porifera</taxon>
        <taxon>Demospongiae</taxon>
        <taxon>Heteroscleromorpha</taxon>
        <taxon>Tetractinellida</taxon>
        <taxon>Astrophorina</taxon>
        <taxon>Geodiidae</taxon>
        <taxon>Geodia</taxon>
    </lineage>
</organism>
<evidence type="ECO:0000259" key="6">
    <source>
        <dbReference type="SMART" id="SM00888"/>
    </source>
</evidence>
<accession>A0AA35SXS2</accession>
<feature type="region of interest" description="Disordered" evidence="5">
    <location>
        <begin position="125"/>
        <end position="153"/>
    </location>
</feature>
<dbReference type="GO" id="GO:0003746">
    <property type="term" value="F:translation elongation factor activity"/>
    <property type="evidence" value="ECO:0007669"/>
    <property type="project" value="UniProtKB-KW"/>
</dbReference>
<dbReference type="SMART" id="SM00888">
    <property type="entry name" value="EF1_GNE"/>
    <property type="match status" value="1"/>
</dbReference>
<reference evidence="7" key="1">
    <citation type="submission" date="2023-03" db="EMBL/GenBank/DDBJ databases">
        <authorList>
            <person name="Steffen K."/>
            <person name="Cardenas P."/>
        </authorList>
    </citation>
    <scope>NUCLEOTIDE SEQUENCE</scope>
</reference>
<dbReference type="InterPro" id="IPR036219">
    <property type="entry name" value="eEF-1beta-like_sf"/>
</dbReference>
<dbReference type="EMBL" id="CASHTH010002926">
    <property type="protein sequence ID" value="CAI8037338.1"/>
    <property type="molecule type" value="Genomic_DNA"/>
</dbReference>
<protein>
    <submittedName>
        <fullName evidence="7">Elongation factor 1-beta</fullName>
    </submittedName>
</protein>
<evidence type="ECO:0000256" key="5">
    <source>
        <dbReference type="SAM" id="MobiDB-lite"/>
    </source>
</evidence>
<keyword evidence="3 4" id="KW-0648">Protein biosynthesis</keyword>
<dbReference type="FunFam" id="3.30.70.60:FF:000001">
    <property type="entry name" value="Elongation factor 1-beta 1 like"/>
    <property type="match status" value="1"/>
</dbReference>
<dbReference type="GO" id="GO:0005829">
    <property type="term" value="C:cytosol"/>
    <property type="evidence" value="ECO:0007669"/>
    <property type="project" value="TreeGrafter"/>
</dbReference>
<dbReference type="PROSITE" id="PS00825">
    <property type="entry name" value="EF1BD_2"/>
    <property type="match status" value="1"/>
</dbReference>
<dbReference type="GO" id="GO:0005085">
    <property type="term" value="F:guanyl-nucleotide exchange factor activity"/>
    <property type="evidence" value="ECO:0007669"/>
    <property type="project" value="TreeGrafter"/>
</dbReference>
<dbReference type="AlphaFoldDB" id="A0AA35SXS2"/>
<dbReference type="PANTHER" id="PTHR11595:SF21">
    <property type="entry name" value="ELONGATION FACTOR 1-BETA"/>
    <property type="match status" value="1"/>
</dbReference>
<dbReference type="GO" id="GO:0005853">
    <property type="term" value="C:eukaryotic translation elongation factor 1 complex"/>
    <property type="evidence" value="ECO:0007669"/>
    <property type="project" value="InterPro"/>
</dbReference>
<keyword evidence="8" id="KW-1185">Reference proteome</keyword>
<dbReference type="CDD" id="cd00292">
    <property type="entry name" value="EF1B"/>
    <property type="match status" value="1"/>
</dbReference>
<evidence type="ECO:0000313" key="8">
    <source>
        <dbReference type="Proteomes" id="UP001174909"/>
    </source>
</evidence>
<proteinExistence type="inferred from homology"/>
<evidence type="ECO:0000256" key="3">
    <source>
        <dbReference type="ARBA" id="ARBA00022917"/>
    </source>
</evidence>
<dbReference type="Pfam" id="PF00736">
    <property type="entry name" value="EF1_GNE"/>
    <property type="match status" value="1"/>
</dbReference>
<dbReference type="SUPFAM" id="SSF47616">
    <property type="entry name" value="GST C-terminal domain-like"/>
    <property type="match status" value="1"/>
</dbReference>
<evidence type="ECO:0000256" key="4">
    <source>
        <dbReference type="RuleBase" id="RU003791"/>
    </source>
</evidence>
<dbReference type="InterPro" id="IPR014717">
    <property type="entry name" value="Transl_elong_EF1B/ribsomal_bS6"/>
</dbReference>
<dbReference type="Gene3D" id="3.30.70.60">
    <property type="match status" value="1"/>
</dbReference>
<feature type="domain" description="Translation elongation factor EF1B beta/delta subunit guanine nucleotide exchange" evidence="6">
    <location>
        <begin position="155"/>
        <end position="242"/>
    </location>
</feature>
<evidence type="ECO:0000256" key="2">
    <source>
        <dbReference type="ARBA" id="ARBA00022768"/>
    </source>
</evidence>
<comment type="caution">
    <text evidence="7">The sequence shown here is derived from an EMBL/GenBank/DDBJ whole genome shotgun (WGS) entry which is preliminary data.</text>
</comment>
<dbReference type="Proteomes" id="UP001174909">
    <property type="component" value="Unassembled WGS sequence"/>
</dbReference>
<name>A0AA35SXS2_GEOBA</name>
<dbReference type="InterPro" id="IPR049720">
    <property type="entry name" value="EF1B_bsu/dsu"/>
</dbReference>
<dbReference type="PANTHER" id="PTHR11595">
    <property type="entry name" value="EF-HAND AND COILED-COIL DOMAIN-CONTAINING FAMILY MEMBER"/>
    <property type="match status" value="1"/>
</dbReference>
<gene>
    <name evidence="7" type="ORF">GBAR_LOCUS20867</name>
</gene>
<dbReference type="Gene3D" id="1.20.1050.130">
    <property type="match status" value="1"/>
</dbReference>
<feature type="compositionally biased region" description="Basic and acidic residues" evidence="5">
    <location>
        <begin position="130"/>
        <end position="142"/>
    </location>
</feature>
<dbReference type="SUPFAM" id="SSF54984">
    <property type="entry name" value="eEF-1beta-like"/>
    <property type="match status" value="1"/>
</dbReference>
<comment type="similarity">
    <text evidence="1 4">Belongs to the EF-1-beta/EF-1-delta family.</text>
</comment>
<dbReference type="InterPro" id="IPR001326">
    <property type="entry name" value="Transl_elong_EF1B_B/D_CS"/>
</dbReference>
<evidence type="ECO:0000256" key="1">
    <source>
        <dbReference type="ARBA" id="ARBA00007411"/>
    </source>
</evidence>